<gene>
    <name evidence="8" type="ORF">M513_08809</name>
    <name evidence="9" type="ORF">M514_08809</name>
</gene>
<dbReference type="EMBL" id="KL363255">
    <property type="protein sequence ID" value="KFD50309.1"/>
    <property type="molecule type" value="Genomic_DNA"/>
</dbReference>
<evidence type="ECO:0000256" key="2">
    <source>
        <dbReference type="ARBA" id="ARBA00009758"/>
    </source>
</evidence>
<dbReference type="GO" id="GO:0005829">
    <property type="term" value="C:cytosol"/>
    <property type="evidence" value="ECO:0007669"/>
    <property type="project" value="TreeGrafter"/>
</dbReference>
<dbReference type="InterPro" id="IPR000406">
    <property type="entry name" value="Rho_GDI"/>
</dbReference>
<dbReference type="Gene3D" id="2.70.50.30">
    <property type="entry name" value="Coagulation Factor XIII, subunit A, domain 1"/>
    <property type="match status" value="1"/>
</dbReference>
<keyword evidence="3" id="KW-0963">Cytoplasm</keyword>
<accession>A0A085NJ83</accession>
<dbReference type="EMBL" id="KL367495">
    <property type="protein sequence ID" value="KFD69529.1"/>
    <property type="molecule type" value="Genomic_DNA"/>
</dbReference>
<proteinExistence type="inferred from homology"/>
<evidence type="ECO:0000256" key="5">
    <source>
        <dbReference type="ARBA" id="ARBA00073845"/>
    </source>
</evidence>
<name>A0A085NJ83_9BILA</name>
<dbReference type="Proteomes" id="UP000030758">
    <property type="component" value="Unassembled WGS sequence"/>
</dbReference>
<dbReference type="InterPro" id="IPR014756">
    <property type="entry name" value="Ig_E-set"/>
</dbReference>
<evidence type="ECO:0000256" key="6">
    <source>
        <dbReference type="ARBA" id="ARBA00080671"/>
    </source>
</evidence>
<evidence type="ECO:0000313" key="8">
    <source>
        <dbReference type="EMBL" id="KFD50309.1"/>
    </source>
</evidence>
<dbReference type="Pfam" id="PF02115">
    <property type="entry name" value="Rho_GDI"/>
    <property type="match status" value="1"/>
</dbReference>
<comment type="function">
    <text evidence="4">Inhibits GDP/GTP exchange reaction of RhoB. Interacts specifically with the GDP- and GTP-bound forms of post-translationally processed Rhob and Rhog proteins, both of which show a growth-regulated expression in mammalian cells. Stimulates the release of the GDP-bound but not the GTP-bound RhoB protein. Also inhibits the GDP/GTP exchange of RhoB but shows less ability to inhibit the dissociation of prebound GTP.</text>
</comment>
<dbReference type="PRINTS" id="PR00492">
    <property type="entry name" value="RHOGDI"/>
</dbReference>
<dbReference type="FunFam" id="2.70.50.30:FF:000001">
    <property type="entry name" value="Rho GDP-dissociation inhibitor 1"/>
    <property type="match status" value="1"/>
</dbReference>
<organism evidence="9">
    <name type="scientific">Trichuris suis</name>
    <name type="common">pig whipworm</name>
    <dbReference type="NCBI Taxonomy" id="68888"/>
    <lineage>
        <taxon>Eukaryota</taxon>
        <taxon>Metazoa</taxon>
        <taxon>Ecdysozoa</taxon>
        <taxon>Nematoda</taxon>
        <taxon>Enoplea</taxon>
        <taxon>Dorylaimia</taxon>
        <taxon>Trichinellida</taxon>
        <taxon>Trichuridae</taxon>
        <taxon>Trichuris</taxon>
    </lineage>
</organism>
<comment type="similarity">
    <text evidence="2">Belongs to the Rho GDI family.</text>
</comment>
<dbReference type="Proteomes" id="UP000030764">
    <property type="component" value="Unassembled WGS sequence"/>
</dbReference>
<evidence type="ECO:0000313" key="10">
    <source>
        <dbReference type="Proteomes" id="UP000030764"/>
    </source>
</evidence>
<dbReference type="GO" id="GO:0016020">
    <property type="term" value="C:membrane"/>
    <property type="evidence" value="ECO:0007669"/>
    <property type="project" value="TreeGrafter"/>
</dbReference>
<evidence type="ECO:0000256" key="1">
    <source>
        <dbReference type="ARBA" id="ARBA00004496"/>
    </source>
</evidence>
<dbReference type="AlphaFoldDB" id="A0A085NJ83"/>
<evidence type="ECO:0000256" key="4">
    <source>
        <dbReference type="ARBA" id="ARBA00053735"/>
    </source>
</evidence>
<dbReference type="InterPro" id="IPR024792">
    <property type="entry name" value="RhoGDI_dom_sf"/>
</dbReference>
<feature type="region of interest" description="Disordered" evidence="7">
    <location>
        <begin position="1"/>
        <end position="25"/>
    </location>
</feature>
<reference evidence="9 10" key="1">
    <citation type="journal article" date="2014" name="Nat. Genet.">
        <title>Genome and transcriptome of the porcine whipworm Trichuris suis.</title>
        <authorList>
            <person name="Jex A.R."/>
            <person name="Nejsum P."/>
            <person name="Schwarz E.M."/>
            <person name="Hu L."/>
            <person name="Young N.D."/>
            <person name="Hall R.S."/>
            <person name="Korhonen P.K."/>
            <person name="Liao S."/>
            <person name="Thamsborg S."/>
            <person name="Xia J."/>
            <person name="Xu P."/>
            <person name="Wang S."/>
            <person name="Scheerlinck J.P."/>
            <person name="Hofmann A."/>
            <person name="Sternberg P.W."/>
            <person name="Wang J."/>
            <person name="Gasser R.B."/>
        </authorList>
    </citation>
    <scope>NUCLEOTIDE SEQUENCE [LARGE SCALE GENOMIC DNA]</scope>
    <source>
        <strain evidence="9">DCEP-RM93F</strain>
        <strain evidence="8">DCEP-RM93M</strain>
    </source>
</reference>
<keyword evidence="10" id="KW-1185">Reference proteome</keyword>
<evidence type="ECO:0000256" key="3">
    <source>
        <dbReference type="ARBA" id="ARBA00022490"/>
    </source>
</evidence>
<comment type="subcellular location">
    <subcellularLocation>
        <location evidence="1">Cytoplasm</location>
    </subcellularLocation>
</comment>
<dbReference type="PANTHER" id="PTHR10980">
    <property type="entry name" value="RHO GDP-DISSOCIATION INHIBITOR"/>
    <property type="match status" value="1"/>
</dbReference>
<protein>
    <recommendedName>
        <fullName evidence="5">Rho GDP-dissociation inhibitor 3</fullName>
    </recommendedName>
    <alternativeName>
        <fullName evidence="6">Rho-GDI gamma</fullName>
    </alternativeName>
</protein>
<dbReference type="SUPFAM" id="SSF81296">
    <property type="entry name" value="E set domains"/>
    <property type="match status" value="1"/>
</dbReference>
<dbReference type="GO" id="GO:0007266">
    <property type="term" value="P:Rho protein signal transduction"/>
    <property type="evidence" value="ECO:0007669"/>
    <property type="project" value="InterPro"/>
</dbReference>
<dbReference type="GO" id="GO:0005094">
    <property type="term" value="F:Rho GDP-dissociation inhibitor activity"/>
    <property type="evidence" value="ECO:0007669"/>
    <property type="project" value="InterPro"/>
</dbReference>
<evidence type="ECO:0000313" key="9">
    <source>
        <dbReference type="EMBL" id="KFD69529.1"/>
    </source>
</evidence>
<evidence type="ECO:0000256" key="7">
    <source>
        <dbReference type="SAM" id="MobiDB-lite"/>
    </source>
</evidence>
<sequence>MEDSDLVVTQDNHPPHDDSYRAPAQKSVKEILEIDRDDPSLQKYKEALLGKNVDSVIVDPCNPKNVIVRHLALIVNGRDDVVMQLNDLAGVEDEPFVIKEDCQYQLEICFNVQREIVAGMKYVQKVYRLGVQVSKDEYMVGSYPPRNEAYLFRTPTEVAPSGIMHRGSYKVKSLFTDDDKNKWLQWEWNLEIKKDWD</sequence>
<dbReference type="PANTHER" id="PTHR10980:SF3">
    <property type="entry name" value="LD16419P"/>
    <property type="match status" value="1"/>
</dbReference>